<evidence type="ECO:0000313" key="3">
    <source>
        <dbReference type="Proteomes" id="UP000234681"/>
    </source>
</evidence>
<dbReference type="AlphaFoldDB" id="A6K7W4"/>
<feature type="region of interest" description="Disordered" evidence="1">
    <location>
        <begin position="1"/>
        <end position="51"/>
    </location>
</feature>
<evidence type="ECO:0000313" key="2">
    <source>
        <dbReference type="EMBL" id="EDL87909.1"/>
    </source>
</evidence>
<accession>A6K7W4</accession>
<protein>
    <submittedName>
        <fullName evidence="2">RCG63150</fullName>
    </submittedName>
</protein>
<dbReference type="EMBL" id="CH474028">
    <property type="protein sequence ID" value="EDL87909.1"/>
    <property type="molecule type" value="Genomic_DNA"/>
</dbReference>
<proteinExistence type="predicted"/>
<feature type="compositionally biased region" description="Polar residues" evidence="1">
    <location>
        <begin position="1"/>
        <end position="13"/>
    </location>
</feature>
<name>A6K7W4_RAT</name>
<gene>
    <name evidence="2" type="ORF">rCG_63150</name>
</gene>
<reference evidence="3" key="1">
    <citation type="submission" date="2005-09" db="EMBL/GenBank/DDBJ databases">
        <authorList>
            <person name="Mural R.J."/>
            <person name="Li P.W."/>
            <person name="Adams M.D."/>
            <person name="Amanatides P.G."/>
            <person name="Baden-Tillson H."/>
            <person name="Barnstead M."/>
            <person name="Chin S.H."/>
            <person name="Dew I."/>
            <person name="Evans C.A."/>
            <person name="Ferriera S."/>
            <person name="Flanigan M."/>
            <person name="Fosler C."/>
            <person name="Glodek A."/>
            <person name="Gu Z."/>
            <person name="Holt R.A."/>
            <person name="Jennings D."/>
            <person name="Kraft C.L."/>
            <person name="Lu F."/>
            <person name="Nguyen T."/>
            <person name="Nusskern D.R."/>
            <person name="Pfannkoch C.M."/>
            <person name="Sitter C."/>
            <person name="Sutton G.G."/>
            <person name="Venter J.C."/>
            <person name="Wang Z."/>
            <person name="Woodage T."/>
            <person name="Zheng X.H."/>
            <person name="Zhong F."/>
        </authorList>
    </citation>
    <scope>NUCLEOTIDE SEQUENCE [LARGE SCALE GENOMIC DNA]</scope>
    <source>
        <strain>BN</strain>
        <strain evidence="3">Sprague-Dawley</strain>
    </source>
</reference>
<organism evidence="2 3">
    <name type="scientific">Rattus norvegicus</name>
    <name type="common">Rat</name>
    <dbReference type="NCBI Taxonomy" id="10116"/>
    <lineage>
        <taxon>Eukaryota</taxon>
        <taxon>Metazoa</taxon>
        <taxon>Chordata</taxon>
        <taxon>Craniata</taxon>
        <taxon>Vertebrata</taxon>
        <taxon>Euteleostomi</taxon>
        <taxon>Mammalia</taxon>
        <taxon>Eutheria</taxon>
        <taxon>Euarchontoglires</taxon>
        <taxon>Glires</taxon>
        <taxon>Rodentia</taxon>
        <taxon>Myomorpha</taxon>
        <taxon>Muroidea</taxon>
        <taxon>Muridae</taxon>
        <taxon>Murinae</taxon>
        <taxon>Rattus</taxon>
    </lineage>
</organism>
<sequence length="79" mass="8688">MVQWRKQNAQQMTAAGPRQGQREEFYKVPPQKGTCQSKPAVARGVAGQGQSTTTNITAKEASLPFMVRGSMNHGHGFWL</sequence>
<dbReference type="Proteomes" id="UP000234681">
    <property type="component" value="Chromosome 13"/>
</dbReference>
<evidence type="ECO:0000256" key="1">
    <source>
        <dbReference type="SAM" id="MobiDB-lite"/>
    </source>
</evidence>